<evidence type="ECO:0000313" key="7">
    <source>
        <dbReference type="Proteomes" id="UP000298663"/>
    </source>
</evidence>
<proteinExistence type="predicted"/>
<dbReference type="PANTHER" id="PTHR10924">
    <property type="entry name" value="MAJOR FACILITATOR SUPERFAMILY PROTEIN-RELATED"/>
    <property type="match status" value="1"/>
</dbReference>
<keyword evidence="4 5" id="KW-0472">Membrane</keyword>
<dbReference type="SUPFAM" id="SSF103473">
    <property type="entry name" value="MFS general substrate transporter"/>
    <property type="match status" value="1"/>
</dbReference>
<evidence type="ECO:0000256" key="1">
    <source>
        <dbReference type="ARBA" id="ARBA00004141"/>
    </source>
</evidence>
<evidence type="ECO:0000256" key="4">
    <source>
        <dbReference type="ARBA" id="ARBA00023136"/>
    </source>
</evidence>
<feature type="transmembrane region" description="Helical" evidence="5">
    <location>
        <begin position="166"/>
        <end position="187"/>
    </location>
</feature>
<dbReference type="Gene3D" id="1.20.1250.20">
    <property type="entry name" value="MFS general substrate transporter like domains"/>
    <property type="match status" value="1"/>
</dbReference>
<protein>
    <recommendedName>
        <fullName evidence="8">Major facilitator superfamily (MFS) profile domain-containing protein</fullName>
    </recommendedName>
</protein>
<feature type="transmembrane region" description="Helical" evidence="5">
    <location>
        <begin position="257"/>
        <end position="278"/>
    </location>
</feature>
<name>A0A4U5LYD1_STECR</name>
<evidence type="ECO:0008006" key="8">
    <source>
        <dbReference type="Google" id="ProtNLM"/>
    </source>
</evidence>
<dbReference type="InterPro" id="IPR049680">
    <property type="entry name" value="FLVCR1-2_SLC49-like"/>
</dbReference>
<accession>A0A4U5LYD1</accession>
<reference evidence="6 7" key="1">
    <citation type="journal article" date="2015" name="Genome Biol.">
        <title>Comparative genomics of Steinernema reveals deeply conserved gene regulatory networks.</title>
        <authorList>
            <person name="Dillman A.R."/>
            <person name="Macchietto M."/>
            <person name="Porter C.F."/>
            <person name="Rogers A."/>
            <person name="Williams B."/>
            <person name="Antoshechkin I."/>
            <person name="Lee M.M."/>
            <person name="Goodwin Z."/>
            <person name="Lu X."/>
            <person name="Lewis E.E."/>
            <person name="Goodrich-Blair H."/>
            <person name="Stock S.P."/>
            <person name="Adams B.J."/>
            <person name="Sternberg P.W."/>
            <person name="Mortazavi A."/>
        </authorList>
    </citation>
    <scope>NUCLEOTIDE SEQUENCE [LARGE SCALE GENOMIC DNA]</scope>
    <source>
        <strain evidence="6 7">ALL</strain>
    </source>
</reference>
<gene>
    <name evidence="6" type="ORF">L596_028404</name>
</gene>
<feature type="transmembrane region" description="Helical" evidence="5">
    <location>
        <begin position="231"/>
        <end position="250"/>
    </location>
</feature>
<evidence type="ECO:0000256" key="5">
    <source>
        <dbReference type="SAM" id="Phobius"/>
    </source>
</evidence>
<dbReference type="AlphaFoldDB" id="A0A4U5LYD1"/>
<evidence type="ECO:0000313" key="6">
    <source>
        <dbReference type="EMBL" id="TKR61276.1"/>
    </source>
</evidence>
<dbReference type="OrthoDB" id="422206at2759"/>
<feature type="transmembrane region" description="Helical" evidence="5">
    <location>
        <begin position="298"/>
        <end position="316"/>
    </location>
</feature>
<comment type="caution">
    <text evidence="6">The sequence shown here is derived from an EMBL/GenBank/DDBJ whole genome shotgun (WGS) entry which is preliminary data.</text>
</comment>
<feature type="transmembrane region" description="Helical" evidence="5">
    <location>
        <begin position="199"/>
        <end position="219"/>
    </location>
</feature>
<reference evidence="6 7" key="2">
    <citation type="journal article" date="2019" name="G3 (Bethesda)">
        <title>Hybrid Assembly of the Genome of the Entomopathogenic Nematode Steinernema carpocapsae Identifies the X-Chromosome.</title>
        <authorList>
            <person name="Serra L."/>
            <person name="Macchietto M."/>
            <person name="Macias-Munoz A."/>
            <person name="McGill C.J."/>
            <person name="Rodriguez I.M."/>
            <person name="Rodriguez B."/>
            <person name="Murad R."/>
            <person name="Mortazavi A."/>
        </authorList>
    </citation>
    <scope>NUCLEOTIDE SEQUENCE [LARGE SCALE GENOMIC DNA]</scope>
    <source>
        <strain evidence="6 7">ALL</strain>
    </source>
</reference>
<keyword evidence="7" id="KW-1185">Reference proteome</keyword>
<dbReference type="EMBL" id="AZBU02000011">
    <property type="protein sequence ID" value="TKR61276.1"/>
    <property type="molecule type" value="Genomic_DNA"/>
</dbReference>
<dbReference type="Proteomes" id="UP000298663">
    <property type="component" value="Unassembled WGS sequence"/>
</dbReference>
<sequence length="318" mass="35775">MYVTDKYGIKVSCLFATLFNFVGASIRFLSTTSFIPFGYQSSSSTRPNHRLPLAILFSRSSSESCRILVPGKPADDRQCARFYCEPYRRRHRKSDALHRLHFQRGRYIVSSSNHERHHNFHRRGRAPLEFPDPKRPPSDSSVRFHGEPLKPPVFRRSSYAVQEQGIYVQMITSNFGFAILYSLFFAGEEMFTKLGYPDINGFGLALASLVGCVAALLAGFAADRTKKFNEIVKFCYLGSALTALGINMFLRFQHRSNLNLGFLYVFIAVLSFFCTPTWPVGLELGVEATYPVAEATSSGVLITCGMLALFVISYAMKD</sequence>
<organism evidence="6 7">
    <name type="scientific">Steinernema carpocapsae</name>
    <name type="common">Entomopathogenic nematode</name>
    <dbReference type="NCBI Taxonomy" id="34508"/>
    <lineage>
        <taxon>Eukaryota</taxon>
        <taxon>Metazoa</taxon>
        <taxon>Ecdysozoa</taxon>
        <taxon>Nematoda</taxon>
        <taxon>Chromadorea</taxon>
        <taxon>Rhabditida</taxon>
        <taxon>Tylenchina</taxon>
        <taxon>Panagrolaimomorpha</taxon>
        <taxon>Strongyloidoidea</taxon>
        <taxon>Steinernematidae</taxon>
        <taxon>Steinernema</taxon>
    </lineage>
</organism>
<dbReference type="PANTHER" id="PTHR10924:SF8">
    <property type="entry name" value="MFS DOMAIN-CONTAINING PROTEIN-RELATED"/>
    <property type="match status" value="1"/>
</dbReference>
<evidence type="ECO:0000256" key="3">
    <source>
        <dbReference type="ARBA" id="ARBA00022989"/>
    </source>
</evidence>
<dbReference type="STRING" id="34508.A0A4U5LYD1"/>
<dbReference type="InterPro" id="IPR036259">
    <property type="entry name" value="MFS_trans_sf"/>
</dbReference>
<comment type="subcellular location">
    <subcellularLocation>
        <location evidence="1">Membrane</location>
        <topology evidence="1">Multi-pass membrane protein</topology>
    </subcellularLocation>
</comment>
<keyword evidence="2 5" id="KW-0812">Transmembrane</keyword>
<dbReference type="GO" id="GO:0016020">
    <property type="term" value="C:membrane"/>
    <property type="evidence" value="ECO:0007669"/>
    <property type="project" value="UniProtKB-SubCell"/>
</dbReference>
<keyword evidence="3 5" id="KW-1133">Transmembrane helix</keyword>
<evidence type="ECO:0000256" key="2">
    <source>
        <dbReference type="ARBA" id="ARBA00022692"/>
    </source>
</evidence>